<dbReference type="WBParaSite" id="GPLIN_000450100">
    <property type="protein sequence ID" value="GPLIN_000450100"/>
    <property type="gene ID" value="GPLIN_000450100"/>
</dbReference>
<proteinExistence type="predicted"/>
<organism evidence="2 3">
    <name type="scientific">Globodera pallida</name>
    <name type="common">Potato cyst nematode worm</name>
    <name type="synonym">Heterodera pallida</name>
    <dbReference type="NCBI Taxonomy" id="36090"/>
    <lineage>
        <taxon>Eukaryota</taxon>
        <taxon>Metazoa</taxon>
        <taxon>Ecdysozoa</taxon>
        <taxon>Nematoda</taxon>
        <taxon>Chromadorea</taxon>
        <taxon>Rhabditida</taxon>
        <taxon>Tylenchina</taxon>
        <taxon>Tylenchomorpha</taxon>
        <taxon>Tylenchoidea</taxon>
        <taxon>Heteroderidae</taxon>
        <taxon>Heteroderinae</taxon>
        <taxon>Globodera</taxon>
    </lineage>
</organism>
<evidence type="ECO:0000313" key="2">
    <source>
        <dbReference type="Proteomes" id="UP000050741"/>
    </source>
</evidence>
<reference evidence="2" key="1">
    <citation type="submission" date="2013-12" db="EMBL/GenBank/DDBJ databases">
        <authorList>
            <person name="Aslett M."/>
        </authorList>
    </citation>
    <scope>NUCLEOTIDE SEQUENCE [LARGE SCALE GENOMIC DNA]</scope>
    <source>
        <strain evidence="2">Lindley</strain>
    </source>
</reference>
<reference evidence="2" key="2">
    <citation type="submission" date="2014-05" db="EMBL/GenBank/DDBJ databases">
        <title>The genome and life-stage specific transcriptomes of Globodera pallida elucidate key aspects of plant parasitism by a cyst nematode.</title>
        <authorList>
            <person name="Cotton J.A."/>
            <person name="Lilley C.J."/>
            <person name="Jones L.M."/>
            <person name="Kikuchi T."/>
            <person name="Reid A.J."/>
            <person name="Thorpe P."/>
            <person name="Tsai I.J."/>
            <person name="Beasley H."/>
            <person name="Blok V."/>
            <person name="Cock P.J.A."/>
            <person name="Van den Akker S.E."/>
            <person name="Holroyd N."/>
            <person name="Hunt M."/>
            <person name="Mantelin S."/>
            <person name="Naghra H."/>
            <person name="Pain A."/>
            <person name="Palomares-Rius J.E."/>
            <person name="Zarowiecki M."/>
            <person name="Berriman M."/>
            <person name="Jones J.T."/>
            <person name="Urwin P.E."/>
        </authorList>
    </citation>
    <scope>NUCLEOTIDE SEQUENCE [LARGE SCALE GENOMIC DNA]</scope>
    <source>
        <strain evidence="2">Lindley</strain>
    </source>
</reference>
<protein>
    <submittedName>
        <fullName evidence="3">Transposase</fullName>
    </submittedName>
</protein>
<evidence type="ECO:0000256" key="1">
    <source>
        <dbReference type="SAM" id="MobiDB-lite"/>
    </source>
</evidence>
<feature type="region of interest" description="Disordered" evidence="1">
    <location>
        <begin position="26"/>
        <end position="72"/>
    </location>
</feature>
<feature type="compositionally biased region" description="Basic and acidic residues" evidence="1">
    <location>
        <begin position="51"/>
        <end position="72"/>
    </location>
</feature>
<accession>A0A183BV64</accession>
<evidence type="ECO:0000313" key="3">
    <source>
        <dbReference type="WBParaSite" id="GPLIN_000450100"/>
    </source>
</evidence>
<reference evidence="3" key="3">
    <citation type="submission" date="2016-06" db="UniProtKB">
        <authorList>
            <consortium name="WormBaseParasite"/>
        </authorList>
    </citation>
    <scope>IDENTIFICATION</scope>
</reference>
<keyword evidence="2" id="KW-1185">Reference proteome</keyword>
<name>A0A183BV64_GLOPA</name>
<sequence>MQKHPVNWDRLASLEPKGILDAQAQRERLASKGRKDRPDPLARRAQLVSQEKPDSPPRSPEESEISRFFKTL</sequence>
<dbReference type="AlphaFoldDB" id="A0A183BV64"/>
<dbReference type="Proteomes" id="UP000050741">
    <property type="component" value="Unassembled WGS sequence"/>
</dbReference>